<keyword evidence="2" id="KW-0472">Membrane</keyword>
<gene>
    <name evidence="3" type="ORF">GCM10025778_36810</name>
</gene>
<feature type="region of interest" description="Disordered" evidence="1">
    <location>
        <begin position="51"/>
        <end position="73"/>
    </location>
</feature>
<dbReference type="Proteomes" id="UP001501257">
    <property type="component" value="Unassembled WGS sequence"/>
</dbReference>
<organism evidence="3 4">
    <name type="scientific">Paeniglutamicibacter antarcticus</name>
    <dbReference type="NCBI Taxonomy" id="494023"/>
    <lineage>
        <taxon>Bacteria</taxon>
        <taxon>Bacillati</taxon>
        <taxon>Actinomycetota</taxon>
        <taxon>Actinomycetes</taxon>
        <taxon>Micrococcales</taxon>
        <taxon>Micrococcaceae</taxon>
        <taxon>Paeniglutamicibacter</taxon>
    </lineage>
</organism>
<dbReference type="RefSeq" id="WP_210100960.1">
    <property type="nucleotide sequence ID" value="NZ_BAABLK010000094.1"/>
</dbReference>
<reference evidence="4" key="1">
    <citation type="journal article" date="2019" name="Int. J. Syst. Evol. Microbiol.">
        <title>The Global Catalogue of Microorganisms (GCM) 10K type strain sequencing project: providing services to taxonomists for standard genome sequencing and annotation.</title>
        <authorList>
            <consortium name="The Broad Institute Genomics Platform"/>
            <consortium name="The Broad Institute Genome Sequencing Center for Infectious Disease"/>
            <person name="Wu L."/>
            <person name="Ma J."/>
        </authorList>
    </citation>
    <scope>NUCLEOTIDE SEQUENCE [LARGE SCALE GENOMIC DNA]</scope>
    <source>
        <strain evidence="4">JCM 18952</strain>
    </source>
</reference>
<evidence type="ECO:0000256" key="2">
    <source>
        <dbReference type="SAM" id="Phobius"/>
    </source>
</evidence>
<accession>A0ABP9TRD0</accession>
<keyword evidence="2" id="KW-1133">Transmembrane helix</keyword>
<feature type="transmembrane region" description="Helical" evidence="2">
    <location>
        <begin position="25"/>
        <end position="46"/>
    </location>
</feature>
<evidence type="ECO:0000313" key="4">
    <source>
        <dbReference type="Proteomes" id="UP001501257"/>
    </source>
</evidence>
<sequence>MFTQSLNAAILASESTGGMSTGTQALLVGGGIFALLMLMLLITMSYSNVGNRHEIKPEPEDPHRTHTNKHGHH</sequence>
<proteinExistence type="predicted"/>
<protein>
    <submittedName>
        <fullName evidence="3">Uncharacterized protein</fullName>
    </submittedName>
</protein>
<evidence type="ECO:0000313" key="3">
    <source>
        <dbReference type="EMBL" id="GAA5229142.1"/>
    </source>
</evidence>
<comment type="caution">
    <text evidence="3">The sequence shown here is derived from an EMBL/GenBank/DDBJ whole genome shotgun (WGS) entry which is preliminary data.</text>
</comment>
<evidence type="ECO:0000256" key="1">
    <source>
        <dbReference type="SAM" id="MobiDB-lite"/>
    </source>
</evidence>
<keyword evidence="4" id="KW-1185">Reference proteome</keyword>
<name>A0ABP9TRD0_9MICC</name>
<feature type="compositionally biased region" description="Basic and acidic residues" evidence="1">
    <location>
        <begin position="51"/>
        <end position="64"/>
    </location>
</feature>
<dbReference type="EMBL" id="BAABLK010000094">
    <property type="protein sequence ID" value="GAA5229142.1"/>
    <property type="molecule type" value="Genomic_DNA"/>
</dbReference>
<keyword evidence="2" id="KW-0812">Transmembrane</keyword>